<dbReference type="PANTHER" id="PTHR43584">
    <property type="entry name" value="NUCLEOTIDYL TRANSFERASE"/>
    <property type="match status" value="1"/>
</dbReference>
<dbReference type="GO" id="GO:0016779">
    <property type="term" value="F:nucleotidyltransferase activity"/>
    <property type="evidence" value="ECO:0007669"/>
    <property type="project" value="UniProtKB-KW"/>
</dbReference>
<dbReference type="Pfam" id="PF12804">
    <property type="entry name" value="NTP_transf_3"/>
    <property type="match status" value="1"/>
</dbReference>
<dbReference type="Proteomes" id="UP000183046">
    <property type="component" value="Unassembled WGS sequence"/>
</dbReference>
<comment type="caution">
    <text evidence="5">The sequence shown here is derived from an EMBL/GenBank/DDBJ whole genome shotgun (WGS) entry which is preliminary data.</text>
</comment>
<evidence type="ECO:0000313" key="5">
    <source>
        <dbReference type="EMBL" id="SCZ42780.1"/>
    </source>
</evidence>
<accession>A0A1G5P1E3</accession>
<evidence type="ECO:0000256" key="1">
    <source>
        <dbReference type="ARBA" id="ARBA00022679"/>
    </source>
</evidence>
<evidence type="ECO:0000259" key="4">
    <source>
        <dbReference type="Pfam" id="PF12804"/>
    </source>
</evidence>
<dbReference type="PANTHER" id="PTHR43584:SF5">
    <property type="entry name" value="PROTEIN LICC"/>
    <property type="match status" value="1"/>
</dbReference>
<dbReference type="AlphaFoldDB" id="A0A1G5P1E3"/>
<protein>
    <submittedName>
        <fullName evidence="5">2-aminoethylphosphonate-pyruvate transaminase</fullName>
    </submittedName>
</protein>
<dbReference type="RefSeq" id="WP_074584323.1">
    <property type="nucleotide sequence ID" value="NZ_FMWB01000008.1"/>
</dbReference>
<dbReference type="InterPro" id="IPR029044">
    <property type="entry name" value="Nucleotide-diphossugar_trans"/>
</dbReference>
<evidence type="ECO:0000256" key="2">
    <source>
        <dbReference type="ARBA" id="ARBA00022695"/>
    </source>
</evidence>
<dbReference type="InterPro" id="IPR025877">
    <property type="entry name" value="MobA-like_NTP_Trfase"/>
</dbReference>
<proteinExistence type="predicted"/>
<name>A0A1G5P1E3_9PSED</name>
<keyword evidence="1" id="KW-0808">Transferase</keyword>
<dbReference type="InterPro" id="IPR050065">
    <property type="entry name" value="GlmU-like"/>
</dbReference>
<reference evidence="6" key="1">
    <citation type="submission" date="2016-10" db="EMBL/GenBank/DDBJ databases">
        <authorList>
            <person name="de Groot N.N."/>
        </authorList>
    </citation>
    <scope>NUCLEOTIDE SEQUENCE [LARGE SCALE GENOMIC DNA]</scope>
    <source>
        <strain evidence="6">DSM 15758</strain>
    </source>
</reference>
<dbReference type="CDD" id="cd02523">
    <property type="entry name" value="PC_cytidylyltransferase"/>
    <property type="match status" value="1"/>
</dbReference>
<organism evidence="5 6">
    <name type="scientific">Pseudomonas oryzihabitans</name>
    <dbReference type="NCBI Taxonomy" id="47885"/>
    <lineage>
        <taxon>Bacteria</taxon>
        <taxon>Pseudomonadati</taxon>
        <taxon>Pseudomonadota</taxon>
        <taxon>Gammaproteobacteria</taxon>
        <taxon>Pseudomonadales</taxon>
        <taxon>Pseudomonadaceae</taxon>
        <taxon>Pseudomonas</taxon>
    </lineage>
</organism>
<dbReference type="EMBL" id="FMWB01000008">
    <property type="protein sequence ID" value="SCZ42780.1"/>
    <property type="molecule type" value="Genomic_DNA"/>
</dbReference>
<evidence type="ECO:0000256" key="3">
    <source>
        <dbReference type="ARBA" id="ARBA00022842"/>
    </source>
</evidence>
<evidence type="ECO:0000313" key="6">
    <source>
        <dbReference type="Proteomes" id="UP000183046"/>
    </source>
</evidence>
<gene>
    <name evidence="5" type="ORF">SAMN05216279_108207</name>
</gene>
<sequence length="255" mass="28279">MNNVIELAVVLAAGRGSRLGGAGLEKPKGFIQFGTKPIIEESVDSLLQTGIRRIILVVGHLASFYEDLAVRYPGIIELVHNPDYAISGSMNSLYRARSYIQEDFLLLESDLVYEPRALRAVLAAAESSLMLVSGATGSNDEVYVEAQGVQLTNLSKRRNELKGSVIGELVGITRLDQRCFKLMCCHAERVFEQTLHLEYEQALVAAAQQSAVHCLLIDDLVWSEIDTEEHRARVQERIYPRIMAKRGGISEQGHI</sequence>
<keyword evidence="2" id="KW-0548">Nucleotidyltransferase</keyword>
<dbReference type="Gene3D" id="3.90.550.10">
    <property type="entry name" value="Spore Coat Polysaccharide Biosynthesis Protein SpsA, Chain A"/>
    <property type="match status" value="1"/>
</dbReference>
<dbReference type="SUPFAM" id="SSF53448">
    <property type="entry name" value="Nucleotide-diphospho-sugar transferases"/>
    <property type="match status" value="1"/>
</dbReference>
<keyword evidence="3" id="KW-0460">Magnesium</keyword>
<dbReference type="OrthoDB" id="9779263at2"/>
<feature type="domain" description="MobA-like NTP transferase" evidence="4">
    <location>
        <begin position="8"/>
        <end position="128"/>
    </location>
</feature>